<dbReference type="EMBL" id="CM055738">
    <property type="protein sequence ID" value="KAJ8004831.1"/>
    <property type="molecule type" value="Genomic_DNA"/>
</dbReference>
<sequence>MTNMRWIERRLRRTAPARGGSRSELVTSTGALPRVNGWACPPHAFQLVGWSVYSYMAIVGLGIYIPLLPSPWRQIIYSVSFKESSVPPDMEAECYAHL</sequence>
<reference evidence="1" key="1">
    <citation type="submission" date="2021-05" db="EMBL/GenBank/DDBJ databases">
        <authorList>
            <person name="Pan Q."/>
            <person name="Jouanno E."/>
            <person name="Zahm M."/>
            <person name="Klopp C."/>
            <person name="Cabau C."/>
            <person name="Louis A."/>
            <person name="Berthelot C."/>
            <person name="Parey E."/>
            <person name="Roest Crollius H."/>
            <person name="Montfort J."/>
            <person name="Robinson-Rechavi M."/>
            <person name="Bouchez O."/>
            <person name="Lampietro C."/>
            <person name="Lopez Roques C."/>
            <person name="Donnadieu C."/>
            <person name="Postlethwait J."/>
            <person name="Bobe J."/>
            <person name="Dillon D."/>
            <person name="Chandos A."/>
            <person name="von Hippel F."/>
            <person name="Guiguen Y."/>
        </authorList>
    </citation>
    <scope>NUCLEOTIDE SEQUENCE</scope>
    <source>
        <strain evidence="1">YG-Jan2019</strain>
    </source>
</reference>
<name>A0ACC2GMF3_DALPE</name>
<evidence type="ECO:0000313" key="2">
    <source>
        <dbReference type="Proteomes" id="UP001157502"/>
    </source>
</evidence>
<gene>
    <name evidence="1" type="ORF">DPEC_G00140390</name>
</gene>
<organism evidence="1 2">
    <name type="scientific">Dallia pectoralis</name>
    <name type="common">Alaska blackfish</name>
    <dbReference type="NCBI Taxonomy" id="75939"/>
    <lineage>
        <taxon>Eukaryota</taxon>
        <taxon>Metazoa</taxon>
        <taxon>Chordata</taxon>
        <taxon>Craniata</taxon>
        <taxon>Vertebrata</taxon>
        <taxon>Euteleostomi</taxon>
        <taxon>Actinopterygii</taxon>
        <taxon>Neopterygii</taxon>
        <taxon>Teleostei</taxon>
        <taxon>Protacanthopterygii</taxon>
        <taxon>Esociformes</taxon>
        <taxon>Umbridae</taxon>
        <taxon>Dallia</taxon>
    </lineage>
</organism>
<evidence type="ECO:0000313" key="1">
    <source>
        <dbReference type="EMBL" id="KAJ8004831.1"/>
    </source>
</evidence>
<accession>A0ACC2GMF3</accession>
<protein>
    <submittedName>
        <fullName evidence="1">Uncharacterized protein</fullName>
    </submittedName>
</protein>
<proteinExistence type="predicted"/>
<comment type="caution">
    <text evidence="1">The sequence shown here is derived from an EMBL/GenBank/DDBJ whole genome shotgun (WGS) entry which is preliminary data.</text>
</comment>
<keyword evidence="2" id="KW-1185">Reference proteome</keyword>
<dbReference type="Proteomes" id="UP001157502">
    <property type="component" value="Chromosome 11"/>
</dbReference>